<gene>
    <name evidence="2" type="ORF">EJE24_22680</name>
</gene>
<accession>A0A3R9NE53</accession>
<comment type="caution">
    <text evidence="2">The sequence shown here is derived from an EMBL/GenBank/DDBJ whole genome shotgun (WGS) entry which is preliminary data.</text>
</comment>
<feature type="transmembrane region" description="Helical" evidence="1">
    <location>
        <begin position="6"/>
        <end position="25"/>
    </location>
</feature>
<evidence type="ECO:0008006" key="4">
    <source>
        <dbReference type="Google" id="ProtNLM"/>
    </source>
</evidence>
<evidence type="ECO:0000256" key="1">
    <source>
        <dbReference type="SAM" id="Phobius"/>
    </source>
</evidence>
<keyword evidence="1" id="KW-0472">Membrane</keyword>
<dbReference type="AlphaFoldDB" id="A0A3R9NE53"/>
<keyword evidence="1" id="KW-0812">Transmembrane</keyword>
<evidence type="ECO:0000313" key="2">
    <source>
        <dbReference type="EMBL" id="RSK63155.1"/>
    </source>
</evidence>
<dbReference type="RefSeq" id="WP_125915639.1">
    <property type="nucleotide sequence ID" value="NZ_RWHU01000012.1"/>
</dbReference>
<dbReference type="EMBL" id="RWHU01000012">
    <property type="protein sequence ID" value="RSK63155.1"/>
    <property type="molecule type" value="Genomic_DNA"/>
</dbReference>
<dbReference type="Proteomes" id="UP000276389">
    <property type="component" value="Unassembled WGS sequence"/>
</dbReference>
<keyword evidence="1" id="KW-1133">Transmembrane helix</keyword>
<protein>
    <recommendedName>
        <fullName evidence="4">FidL</fullName>
    </recommendedName>
</protein>
<organism evidence="2 3">
    <name type="scientific">Enterobacter huaxiensis</name>
    <dbReference type="NCBI Taxonomy" id="2494702"/>
    <lineage>
        <taxon>Bacteria</taxon>
        <taxon>Pseudomonadati</taxon>
        <taxon>Pseudomonadota</taxon>
        <taxon>Gammaproteobacteria</taxon>
        <taxon>Enterobacterales</taxon>
        <taxon>Enterobacteriaceae</taxon>
        <taxon>Enterobacter</taxon>
    </lineage>
</organism>
<name>A0A3R9NE53_9ENTR</name>
<reference evidence="2 3" key="1">
    <citation type="submission" date="2018-12" db="EMBL/GenBank/DDBJ databases">
        <title>The Genome Submission of two Enterobacter spp. strains.</title>
        <authorList>
            <person name="Wu W."/>
            <person name="Wei L."/>
            <person name="Feng Y."/>
            <person name="Zong Z."/>
        </authorList>
    </citation>
    <scope>NUCLEOTIDE SEQUENCE [LARGE SCALE GENOMIC DNA]</scope>
    <source>
        <strain evidence="2 3">WCHEHu045002</strain>
    </source>
</reference>
<proteinExistence type="predicted"/>
<sequence>MNKTRVVVFTIIFFLIVTVICSYLYMQSIKLNHISCNAFYVAKNPEARLVSENHMELKNGIGSWMMNGRVNVSDKDVYYFKLRSQFSVKRTGYVFYVTNKKVMLSPNDMSKNKVLQEFLAAILRVEDAQSFFTIKPINENYIIYSGEVPIMYCMSDNRWR</sequence>
<evidence type="ECO:0000313" key="3">
    <source>
        <dbReference type="Proteomes" id="UP000276389"/>
    </source>
</evidence>